<dbReference type="EMBL" id="JAHHUM010002625">
    <property type="protein sequence ID" value="KAK5602199.1"/>
    <property type="molecule type" value="Genomic_DNA"/>
</dbReference>
<dbReference type="AlphaFoldDB" id="A0AAV9R167"/>
<keyword evidence="3" id="KW-1185">Reference proteome</keyword>
<sequence>MSVARRKYQNGGSYFDGGFLSASFVRNVPRPASPRLASPLRAAPRLCVRRCGENFNRRDKAADMSRDRGSTGPRSGTLLGLAPRTVPDIPVQQPERLGSSPPLRDPEHVATTEPMCSTSDPSYPDRGAWQHERDVMTSTPDCVLWDVRN</sequence>
<accession>A0AAV9R167</accession>
<protein>
    <submittedName>
        <fullName evidence="2">Uncharacterized protein</fullName>
    </submittedName>
</protein>
<evidence type="ECO:0000313" key="3">
    <source>
        <dbReference type="Proteomes" id="UP001311232"/>
    </source>
</evidence>
<feature type="region of interest" description="Disordered" evidence="1">
    <location>
        <begin position="58"/>
        <end position="128"/>
    </location>
</feature>
<evidence type="ECO:0000313" key="2">
    <source>
        <dbReference type="EMBL" id="KAK5602199.1"/>
    </source>
</evidence>
<gene>
    <name evidence="2" type="ORF">CRENBAI_015335</name>
</gene>
<comment type="caution">
    <text evidence="2">The sequence shown here is derived from an EMBL/GenBank/DDBJ whole genome shotgun (WGS) entry which is preliminary data.</text>
</comment>
<name>A0AAV9R167_9TELE</name>
<feature type="compositionally biased region" description="Basic and acidic residues" evidence="1">
    <location>
        <begin position="58"/>
        <end position="69"/>
    </location>
</feature>
<reference evidence="2 3" key="1">
    <citation type="submission" date="2021-06" db="EMBL/GenBank/DDBJ databases">
        <authorList>
            <person name="Palmer J.M."/>
        </authorList>
    </citation>
    <scope>NUCLEOTIDE SEQUENCE [LARGE SCALE GENOMIC DNA]</scope>
    <source>
        <strain evidence="2 3">MEX-2019</strain>
        <tissue evidence="2">Muscle</tissue>
    </source>
</reference>
<proteinExistence type="predicted"/>
<organism evidence="2 3">
    <name type="scientific">Crenichthys baileyi</name>
    <name type="common">White River springfish</name>
    <dbReference type="NCBI Taxonomy" id="28760"/>
    <lineage>
        <taxon>Eukaryota</taxon>
        <taxon>Metazoa</taxon>
        <taxon>Chordata</taxon>
        <taxon>Craniata</taxon>
        <taxon>Vertebrata</taxon>
        <taxon>Euteleostomi</taxon>
        <taxon>Actinopterygii</taxon>
        <taxon>Neopterygii</taxon>
        <taxon>Teleostei</taxon>
        <taxon>Neoteleostei</taxon>
        <taxon>Acanthomorphata</taxon>
        <taxon>Ovalentaria</taxon>
        <taxon>Atherinomorphae</taxon>
        <taxon>Cyprinodontiformes</taxon>
        <taxon>Goodeidae</taxon>
        <taxon>Crenichthys</taxon>
    </lineage>
</organism>
<evidence type="ECO:0000256" key="1">
    <source>
        <dbReference type="SAM" id="MobiDB-lite"/>
    </source>
</evidence>
<dbReference type="Proteomes" id="UP001311232">
    <property type="component" value="Unassembled WGS sequence"/>
</dbReference>